<proteinExistence type="predicted"/>
<dbReference type="Proteomes" id="UP000189981">
    <property type="component" value="Unassembled WGS sequence"/>
</dbReference>
<dbReference type="OrthoDB" id="996923at2"/>
<sequence>MKSLTYITLASIMLMHFTSCEDNDYEAGTPEFDNHYYAAYLPNNNTKVTVTKNQTALVKFPVQFYSAFVRSYDAVAVYEVSTTGITAPAVLGKDFNIVDKNGAVIASTDGKYKLVFPKAAKATDTIYVKLLNNPATGTRSVDINIIYNILPDYRVDMFSTANKRPLEIR</sequence>
<evidence type="ECO:0000313" key="2">
    <source>
        <dbReference type="Proteomes" id="UP000189981"/>
    </source>
</evidence>
<evidence type="ECO:0008006" key="3">
    <source>
        <dbReference type="Google" id="ProtNLM"/>
    </source>
</evidence>
<evidence type="ECO:0000313" key="1">
    <source>
        <dbReference type="EMBL" id="SKB45592.1"/>
    </source>
</evidence>
<accession>A0A1T5BE78</accession>
<name>A0A1T5BE78_9SPHI</name>
<dbReference type="STRING" id="572036.SAMN05661099_1532"/>
<reference evidence="2" key="1">
    <citation type="submission" date="2017-02" db="EMBL/GenBank/DDBJ databases">
        <authorList>
            <person name="Varghese N."/>
            <person name="Submissions S."/>
        </authorList>
    </citation>
    <scope>NUCLEOTIDE SEQUENCE [LARGE SCALE GENOMIC DNA]</scope>
    <source>
        <strain evidence="2">DSM 22385</strain>
    </source>
</reference>
<protein>
    <recommendedName>
        <fullName evidence="3">DUF1735 domain-containing protein</fullName>
    </recommendedName>
</protein>
<dbReference type="EMBL" id="FUYR01000001">
    <property type="protein sequence ID" value="SKB45592.1"/>
    <property type="molecule type" value="Genomic_DNA"/>
</dbReference>
<gene>
    <name evidence="1" type="ORF">SAMN05661099_1532</name>
</gene>
<keyword evidence="2" id="KW-1185">Reference proteome</keyword>
<dbReference type="RefSeq" id="WP_079701998.1">
    <property type="nucleotide sequence ID" value="NZ_FUYR01000001.1"/>
</dbReference>
<organism evidence="1 2">
    <name type="scientific">Daejeonella lutea</name>
    <dbReference type="NCBI Taxonomy" id="572036"/>
    <lineage>
        <taxon>Bacteria</taxon>
        <taxon>Pseudomonadati</taxon>
        <taxon>Bacteroidota</taxon>
        <taxon>Sphingobacteriia</taxon>
        <taxon>Sphingobacteriales</taxon>
        <taxon>Sphingobacteriaceae</taxon>
        <taxon>Daejeonella</taxon>
    </lineage>
</organism>
<dbReference type="AlphaFoldDB" id="A0A1T5BE78"/>